<sequence>MARIPLLGRLKRREYTTIFLGSFLVIFETFISLIIAFLPKSVIRWFYDQSRSLFHIVVGPPLPRSEESRLVERIRRARDFEELCGIYGYAFEDHVVLTKDGYLLTLHRLCQKKDEPPRMPGASTGKPVVYLHHGLLMNSEVWVCLTTAERSIPFVLVELGYDVWLGNNRGNKYSKKSIYHDPHSAKFWDYSIDNFAWNDIPDSIEYILDVTKEPSVSYIGFSQGTAQAFAALSIHPQLNQRINVFIALAPAMSPAGLSAPIIDGLMKASPTLLFLIFGRRAILSSASTWQNILYPPIFASSITASLKWLFNWRCHNITQPQKLAAYSHLYSYASVKSVVHWFQIMRTGKFQMYDDDVQPISLVQKARPSGVSAYLPARFPTRNITSPIVLLYGDSDSLVDIEQMLRELPSHTQAKRLYGYEHLDILWGANVHEDVIPHVVEALKAHCVSPERVSEEVRIPKINGLSVNGLDDFPSGYNTPAIMINSD</sequence>
<evidence type="ECO:0000256" key="4">
    <source>
        <dbReference type="ARBA" id="ARBA00022963"/>
    </source>
</evidence>
<keyword evidence="11" id="KW-1185">Reference proteome</keyword>
<evidence type="ECO:0000313" key="11">
    <source>
        <dbReference type="Proteomes" id="UP001385951"/>
    </source>
</evidence>
<organism evidence="10 11">
    <name type="scientific">Cerrena zonata</name>
    <dbReference type="NCBI Taxonomy" id="2478898"/>
    <lineage>
        <taxon>Eukaryota</taxon>
        <taxon>Fungi</taxon>
        <taxon>Dikarya</taxon>
        <taxon>Basidiomycota</taxon>
        <taxon>Agaricomycotina</taxon>
        <taxon>Agaricomycetes</taxon>
        <taxon>Polyporales</taxon>
        <taxon>Cerrenaceae</taxon>
        <taxon>Cerrena</taxon>
    </lineage>
</organism>
<accession>A0AAW0GP06</accession>
<dbReference type="EMBL" id="JASBNA010000005">
    <property type="protein sequence ID" value="KAK7691632.1"/>
    <property type="molecule type" value="Genomic_DNA"/>
</dbReference>
<keyword evidence="7 8" id="KW-0472">Membrane</keyword>
<dbReference type="InterPro" id="IPR006693">
    <property type="entry name" value="AB_hydrolase_lipase"/>
</dbReference>
<comment type="subcellular location">
    <subcellularLocation>
        <location evidence="1">Membrane</location>
        <topology evidence="1">Single-pass membrane protein</topology>
    </subcellularLocation>
</comment>
<dbReference type="PANTHER" id="PTHR11005">
    <property type="entry name" value="LYSOSOMAL ACID LIPASE-RELATED"/>
    <property type="match status" value="1"/>
</dbReference>
<dbReference type="GO" id="GO:0016787">
    <property type="term" value="F:hydrolase activity"/>
    <property type="evidence" value="ECO:0007669"/>
    <property type="project" value="UniProtKB-KW"/>
</dbReference>
<feature type="domain" description="Partial AB-hydrolase lipase" evidence="9">
    <location>
        <begin position="81"/>
        <end position="144"/>
    </location>
</feature>
<feature type="transmembrane region" description="Helical" evidence="8">
    <location>
        <begin position="15"/>
        <end position="38"/>
    </location>
</feature>
<dbReference type="Gene3D" id="3.40.50.1820">
    <property type="entry name" value="alpha/beta hydrolase"/>
    <property type="match status" value="1"/>
</dbReference>
<name>A0AAW0GP06_9APHY</name>
<dbReference type="SUPFAM" id="SSF53474">
    <property type="entry name" value="alpha/beta-Hydrolases"/>
    <property type="match status" value="1"/>
</dbReference>
<evidence type="ECO:0000256" key="5">
    <source>
        <dbReference type="ARBA" id="ARBA00022989"/>
    </source>
</evidence>
<keyword evidence="5 8" id="KW-1133">Transmembrane helix</keyword>
<proteinExistence type="predicted"/>
<dbReference type="InterPro" id="IPR029058">
    <property type="entry name" value="AB_hydrolase_fold"/>
</dbReference>
<dbReference type="FunFam" id="3.40.50.1820:FF:000095">
    <property type="entry name" value="Triglyceride lipase-cholesterol esterase"/>
    <property type="match status" value="1"/>
</dbReference>
<evidence type="ECO:0000256" key="3">
    <source>
        <dbReference type="ARBA" id="ARBA00022801"/>
    </source>
</evidence>
<keyword evidence="2 8" id="KW-0812">Transmembrane</keyword>
<dbReference type="Proteomes" id="UP001385951">
    <property type="component" value="Unassembled WGS sequence"/>
</dbReference>
<comment type="caution">
    <text evidence="10">The sequence shown here is derived from an EMBL/GenBank/DDBJ whole genome shotgun (WGS) entry which is preliminary data.</text>
</comment>
<dbReference type="Pfam" id="PF04083">
    <property type="entry name" value="Abhydro_lipase"/>
    <property type="match status" value="1"/>
</dbReference>
<dbReference type="GO" id="GO:0016042">
    <property type="term" value="P:lipid catabolic process"/>
    <property type="evidence" value="ECO:0007669"/>
    <property type="project" value="UniProtKB-KW"/>
</dbReference>
<protein>
    <recommendedName>
        <fullName evidence="9">Partial AB-hydrolase lipase domain-containing protein</fullName>
    </recommendedName>
</protein>
<evidence type="ECO:0000256" key="1">
    <source>
        <dbReference type="ARBA" id="ARBA00004167"/>
    </source>
</evidence>
<keyword evidence="4" id="KW-0442">Lipid degradation</keyword>
<evidence type="ECO:0000313" key="10">
    <source>
        <dbReference type="EMBL" id="KAK7691632.1"/>
    </source>
</evidence>
<evidence type="ECO:0000256" key="6">
    <source>
        <dbReference type="ARBA" id="ARBA00023098"/>
    </source>
</evidence>
<evidence type="ECO:0000256" key="7">
    <source>
        <dbReference type="ARBA" id="ARBA00023136"/>
    </source>
</evidence>
<evidence type="ECO:0000259" key="9">
    <source>
        <dbReference type="Pfam" id="PF04083"/>
    </source>
</evidence>
<dbReference type="AlphaFoldDB" id="A0AAW0GP06"/>
<reference evidence="10 11" key="1">
    <citation type="submission" date="2022-09" db="EMBL/GenBank/DDBJ databases">
        <authorList>
            <person name="Palmer J.M."/>
        </authorList>
    </citation>
    <scope>NUCLEOTIDE SEQUENCE [LARGE SCALE GENOMIC DNA]</scope>
    <source>
        <strain evidence="10 11">DSM 7382</strain>
    </source>
</reference>
<evidence type="ECO:0000256" key="2">
    <source>
        <dbReference type="ARBA" id="ARBA00022692"/>
    </source>
</evidence>
<evidence type="ECO:0000256" key="8">
    <source>
        <dbReference type="SAM" id="Phobius"/>
    </source>
</evidence>
<keyword evidence="6" id="KW-0443">Lipid metabolism</keyword>
<keyword evidence="3" id="KW-0378">Hydrolase</keyword>
<gene>
    <name evidence="10" type="ORF">QCA50_005031</name>
</gene>
<dbReference type="GO" id="GO:0016020">
    <property type="term" value="C:membrane"/>
    <property type="evidence" value="ECO:0007669"/>
    <property type="project" value="UniProtKB-SubCell"/>
</dbReference>